<dbReference type="AlphaFoldDB" id="A0A5D2MLZ1"/>
<evidence type="ECO:0000313" key="2">
    <source>
        <dbReference type="EMBL" id="TYH92465.1"/>
    </source>
</evidence>
<reference evidence="2 3" key="1">
    <citation type="submission" date="2019-07" db="EMBL/GenBank/DDBJ databases">
        <title>WGS assembly of Gossypium tomentosum.</title>
        <authorList>
            <person name="Chen Z.J."/>
            <person name="Sreedasyam A."/>
            <person name="Ando A."/>
            <person name="Song Q."/>
            <person name="De L."/>
            <person name="Hulse-Kemp A."/>
            <person name="Ding M."/>
            <person name="Ye W."/>
            <person name="Kirkbride R."/>
            <person name="Jenkins J."/>
            <person name="Plott C."/>
            <person name="Lovell J."/>
            <person name="Lin Y.-M."/>
            <person name="Vaughn R."/>
            <person name="Liu B."/>
            <person name="Li W."/>
            <person name="Simpson S."/>
            <person name="Scheffler B."/>
            <person name="Saski C."/>
            <person name="Grover C."/>
            <person name="Hu G."/>
            <person name="Conover J."/>
            <person name="Carlson J."/>
            <person name="Shu S."/>
            <person name="Boston L."/>
            <person name="Williams M."/>
            <person name="Peterson D."/>
            <person name="Mcgee K."/>
            <person name="Jones D."/>
            <person name="Wendel J."/>
            <person name="Stelly D."/>
            <person name="Grimwood J."/>
            <person name="Schmutz J."/>
        </authorList>
    </citation>
    <scope>NUCLEOTIDE SEQUENCE [LARGE SCALE GENOMIC DNA]</scope>
    <source>
        <strain evidence="2">7179.01</strain>
    </source>
</reference>
<sequence>MERFYSQIQAVSAYSLAQIANREDVERRGRATSELGVVLGVSTSVVEGSSGCFLFLLKN</sequence>
<dbReference type="EMBL" id="CM017622">
    <property type="protein sequence ID" value="TYH92465.1"/>
    <property type="molecule type" value="Genomic_DNA"/>
</dbReference>
<name>A0A5D2MLZ1_GOSTO</name>
<accession>A0A5D2MLZ1</accession>
<keyword evidence="1" id="KW-0472">Membrane</keyword>
<proteinExistence type="predicted"/>
<dbReference type="Proteomes" id="UP000322667">
    <property type="component" value="Chromosome A13"/>
</dbReference>
<evidence type="ECO:0000313" key="3">
    <source>
        <dbReference type="Proteomes" id="UP000322667"/>
    </source>
</evidence>
<evidence type="ECO:0000256" key="1">
    <source>
        <dbReference type="SAM" id="Phobius"/>
    </source>
</evidence>
<keyword evidence="1" id="KW-0812">Transmembrane</keyword>
<gene>
    <name evidence="2" type="ORF">ES332_A13G184000v1</name>
</gene>
<protein>
    <submittedName>
        <fullName evidence="2">Uncharacterized protein</fullName>
    </submittedName>
</protein>
<keyword evidence="1" id="KW-1133">Transmembrane helix</keyword>
<organism evidence="2 3">
    <name type="scientific">Gossypium tomentosum</name>
    <name type="common">Hawaiian cotton</name>
    <name type="synonym">Gossypium sandvicense</name>
    <dbReference type="NCBI Taxonomy" id="34277"/>
    <lineage>
        <taxon>Eukaryota</taxon>
        <taxon>Viridiplantae</taxon>
        <taxon>Streptophyta</taxon>
        <taxon>Embryophyta</taxon>
        <taxon>Tracheophyta</taxon>
        <taxon>Spermatophyta</taxon>
        <taxon>Magnoliopsida</taxon>
        <taxon>eudicotyledons</taxon>
        <taxon>Gunneridae</taxon>
        <taxon>Pentapetalae</taxon>
        <taxon>rosids</taxon>
        <taxon>malvids</taxon>
        <taxon>Malvales</taxon>
        <taxon>Malvaceae</taxon>
        <taxon>Malvoideae</taxon>
        <taxon>Gossypium</taxon>
    </lineage>
</organism>
<keyword evidence="3" id="KW-1185">Reference proteome</keyword>
<feature type="transmembrane region" description="Helical" evidence="1">
    <location>
        <begin position="35"/>
        <end position="57"/>
    </location>
</feature>